<gene>
    <name evidence="2" type="ORF">ACFSBI_07270</name>
</gene>
<keyword evidence="1" id="KW-1133">Transmembrane helix</keyword>
<feature type="transmembrane region" description="Helical" evidence="1">
    <location>
        <begin position="91"/>
        <end position="115"/>
    </location>
</feature>
<evidence type="ECO:0000313" key="2">
    <source>
        <dbReference type="EMBL" id="MFD1721347.1"/>
    </source>
</evidence>
<dbReference type="Proteomes" id="UP001597347">
    <property type="component" value="Unassembled WGS sequence"/>
</dbReference>
<dbReference type="RefSeq" id="WP_377933504.1">
    <property type="nucleotide sequence ID" value="NZ_JBHUEA010000009.1"/>
</dbReference>
<dbReference type="Pfam" id="PF11255">
    <property type="entry name" value="DUF3054"/>
    <property type="match status" value="1"/>
</dbReference>
<dbReference type="InterPro" id="IPR021414">
    <property type="entry name" value="DUF3054"/>
</dbReference>
<feature type="transmembrane region" description="Helical" evidence="1">
    <location>
        <begin position="7"/>
        <end position="28"/>
    </location>
</feature>
<evidence type="ECO:0000256" key="1">
    <source>
        <dbReference type="SAM" id="Phobius"/>
    </source>
</evidence>
<keyword evidence="1" id="KW-0472">Membrane</keyword>
<protein>
    <submittedName>
        <fullName evidence="2">DUF3054 domain-containing protein</fullName>
    </submittedName>
</protein>
<organism evidence="2 3">
    <name type="scientific">Amnibacterium endophyticum</name>
    <dbReference type="NCBI Taxonomy" id="2109337"/>
    <lineage>
        <taxon>Bacteria</taxon>
        <taxon>Bacillati</taxon>
        <taxon>Actinomycetota</taxon>
        <taxon>Actinomycetes</taxon>
        <taxon>Micrococcales</taxon>
        <taxon>Microbacteriaceae</taxon>
        <taxon>Amnibacterium</taxon>
    </lineage>
</organism>
<feature type="transmembrane region" description="Helical" evidence="1">
    <location>
        <begin position="34"/>
        <end position="54"/>
    </location>
</feature>
<feature type="transmembrane region" description="Helical" evidence="1">
    <location>
        <begin position="66"/>
        <end position="85"/>
    </location>
</feature>
<keyword evidence="3" id="KW-1185">Reference proteome</keyword>
<comment type="caution">
    <text evidence="2">The sequence shown here is derived from an EMBL/GenBank/DDBJ whole genome shotgun (WGS) entry which is preliminary data.</text>
</comment>
<reference evidence="3" key="1">
    <citation type="journal article" date="2019" name="Int. J. Syst. Evol. Microbiol.">
        <title>The Global Catalogue of Microorganisms (GCM) 10K type strain sequencing project: providing services to taxonomists for standard genome sequencing and annotation.</title>
        <authorList>
            <consortium name="The Broad Institute Genomics Platform"/>
            <consortium name="The Broad Institute Genome Sequencing Center for Infectious Disease"/>
            <person name="Wu L."/>
            <person name="Ma J."/>
        </authorList>
    </citation>
    <scope>NUCLEOTIDE SEQUENCE [LARGE SCALE GENOMIC DNA]</scope>
    <source>
        <strain evidence="3">CGMCC 1.12471</strain>
    </source>
</reference>
<accession>A0ABW4LFX9</accession>
<name>A0ABW4LFX9_9MICO</name>
<sequence>MDDRVRTVTAAVVDALLVALFVLIGRASHREDQSAFLVTYWPFLAGLAVGWLAARAWRAPFAVVRTGLPVWAATVAVGMVLRVASDQGVQVSFVVVAAIVLAAFLLGWRAVLVAVTRASRRERDRTGAAAGRRGR</sequence>
<keyword evidence="1" id="KW-0812">Transmembrane</keyword>
<dbReference type="EMBL" id="JBHUEA010000009">
    <property type="protein sequence ID" value="MFD1721347.1"/>
    <property type="molecule type" value="Genomic_DNA"/>
</dbReference>
<evidence type="ECO:0000313" key="3">
    <source>
        <dbReference type="Proteomes" id="UP001597347"/>
    </source>
</evidence>
<proteinExistence type="predicted"/>